<gene>
    <name evidence="2" type="ORF">JW646_16120</name>
</gene>
<proteinExistence type="predicted"/>
<keyword evidence="1" id="KW-0812">Transmembrane</keyword>
<protein>
    <recommendedName>
        <fullName evidence="4">Arylsulfotransferase N-terminal domain-containing protein</fullName>
    </recommendedName>
</protein>
<accession>A0AAX2ZE83</accession>
<dbReference type="KEGG" id="tem:JW646_16120"/>
<evidence type="ECO:0000256" key="1">
    <source>
        <dbReference type="SAM" id="Phobius"/>
    </source>
</evidence>
<feature type="transmembrane region" description="Helical" evidence="1">
    <location>
        <begin position="9"/>
        <end position="28"/>
    </location>
</feature>
<dbReference type="EMBL" id="CP081135">
    <property type="protein sequence ID" value="UEL47141.1"/>
    <property type="molecule type" value="Genomic_DNA"/>
</dbReference>
<evidence type="ECO:0000313" key="3">
    <source>
        <dbReference type="Proteomes" id="UP001198983"/>
    </source>
</evidence>
<keyword evidence="1" id="KW-0472">Membrane</keyword>
<name>A0AAX2ZE83_9FIRM</name>
<keyword evidence="3" id="KW-1185">Reference proteome</keyword>
<evidence type="ECO:0008006" key="4">
    <source>
        <dbReference type="Google" id="ProtNLM"/>
    </source>
</evidence>
<dbReference type="RefSeq" id="WP_228415651.1">
    <property type="nucleotide sequence ID" value="NZ_CP081135.1"/>
</dbReference>
<evidence type="ECO:0000313" key="2">
    <source>
        <dbReference type="EMBL" id="UEL47141.1"/>
    </source>
</evidence>
<dbReference type="AlphaFoldDB" id="A0AAX2ZE83"/>
<dbReference type="Proteomes" id="UP001198983">
    <property type="component" value="Chromosome"/>
</dbReference>
<sequence>MNRNIGKKFLSVICVGLLVTGISLFYLGKNNDEVEDLYGKRSELGDVNILLQNNKGMYETNEIKIDKDNISIDYMAKQGVPNFNLSKNNIEGREALEILTYGFVDYSAALLKDDDRFASVRINNECVDEDNYKLVANVKVKYNNKDKVESYNISLGDQSVNNTEVVYSSVPISIDKDNLYIVTLKSCYSEEYMKKRDDANYEGSLSDDFDKTELNLYKINLSSENSKHILSKELDGKDIYIKGEVCFANKNKAYFLVNEKYKEKGYKSSLLEFDAFSKDIKTIDLGTKRDNIKKFSVEDNKLLLFSNGGIEGENKKLNYGEVREILVNLESSKVEYINHIKIDANGDDILQVRKVGNKVYYITIGYNERGKDAGKYSYYFGVFDEDKNEVVYKGKINQNTKDYGEVGIVKEDEL</sequence>
<reference evidence="2 3" key="1">
    <citation type="journal article" date="2023" name="Int. J. Syst. Evol. Microbiol.">
        <title>Terrisporobacter hibernicus sp. nov., isolated from bovine faeces in Northern Ireland.</title>
        <authorList>
            <person name="Mitchell M."/>
            <person name="Nguyen S.V."/>
            <person name="Connor M."/>
            <person name="Fairley D.J."/>
            <person name="Donoghue O."/>
            <person name="Marshall H."/>
            <person name="Koolman L."/>
            <person name="McMullan G."/>
            <person name="Schaffer K.E."/>
            <person name="McGrath J.W."/>
            <person name="Fanning S."/>
        </authorList>
    </citation>
    <scope>NUCLEOTIDE SEQUENCE [LARGE SCALE GENOMIC DNA]</scope>
    <source>
        <strain evidence="2 3">MCA3</strain>
    </source>
</reference>
<organism evidence="2 3">
    <name type="scientific">Terrisporobacter hibernicus</name>
    <dbReference type="NCBI Taxonomy" id="2813371"/>
    <lineage>
        <taxon>Bacteria</taxon>
        <taxon>Bacillati</taxon>
        <taxon>Bacillota</taxon>
        <taxon>Clostridia</taxon>
        <taxon>Peptostreptococcales</taxon>
        <taxon>Peptostreptococcaceae</taxon>
        <taxon>Terrisporobacter</taxon>
    </lineage>
</organism>
<keyword evidence="1" id="KW-1133">Transmembrane helix</keyword>